<protein>
    <submittedName>
        <fullName evidence="2">DUF502 domain-containing protein</fullName>
    </submittedName>
</protein>
<dbReference type="InterPro" id="IPR007462">
    <property type="entry name" value="COV1-like"/>
</dbReference>
<proteinExistence type="predicted"/>
<dbReference type="Proteomes" id="UP000669605">
    <property type="component" value="Unassembled WGS sequence"/>
</dbReference>
<dbReference type="PANTHER" id="PTHR31876:SF26">
    <property type="entry name" value="PROTEIN LIKE COV 2"/>
    <property type="match status" value="1"/>
</dbReference>
<keyword evidence="1" id="KW-0812">Transmembrane</keyword>
<accession>A0ABX1QKZ3</accession>
<dbReference type="Pfam" id="PF04367">
    <property type="entry name" value="DUF502"/>
    <property type="match status" value="1"/>
</dbReference>
<keyword evidence="3" id="KW-1185">Reference proteome</keyword>
<comment type="caution">
    <text evidence="2">The sequence shown here is derived from an EMBL/GenBank/DDBJ whole genome shotgun (WGS) entry which is preliminary data.</text>
</comment>
<feature type="transmembrane region" description="Helical" evidence="1">
    <location>
        <begin position="53"/>
        <end position="73"/>
    </location>
</feature>
<keyword evidence="1" id="KW-0472">Membrane</keyword>
<evidence type="ECO:0000313" key="3">
    <source>
        <dbReference type="Proteomes" id="UP000669605"/>
    </source>
</evidence>
<feature type="transmembrane region" description="Helical" evidence="1">
    <location>
        <begin position="7"/>
        <end position="33"/>
    </location>
</feature>
<keyword evidence="1" id="KW-1133">Transmembrane helix</keyword>
<evidence type="ECO:0000256" key="1">
    <source>
        <dbReference type="SAM" id="Phobius"/>
    </source>
</evidence>
<name>A0ABX1QKZ3_9PROT</name>
<dbReference type="PANTHER" id="PTHR31876">
    <property type="entry name" value="COV-LIKE PROTEIN 1"/>
    <property type="match status" value="1"/>
</dbReference>
<evidence type="ECO:0000313" key="2">
    <source>
        <dbReference type="EMBL" id="NMH15990.1"/>
    </source>
</evidence>
<sequence length="212" mass="23227">MRRYFIAGLLVWLPIVVTFVVLSWIVGTIDAIVDWLPHAWRPDALLGRRIPGMGVVMAVAIVFLTGLVAANVLGQRLIRLWEALIHRIPIVKSIYASVKQVSETLFSDTGQAFRTAVLVQYPRHGTWTIAFVTGEPAPETVGNLNEHGRFLTVMVPTTPNPTSGFLLIVPARDVIPLDLSIDEALKYVISLGTLNPKTRSPVPPPADLPPSV</sequence>
<dbReference type="EMBL" id="JAAAUB010000002">
    <property type="protein sequence ID" value="NMH15990.1"/>
    <property type="molecule type" value="Genomic_DNA"/>
</dbReference>
<gene>
    <name evidence="2" type="ORF">GV368_02460</name>
</gene>
<dbReference type="RefSeq" id="WP_142809376.1">
    <property type="nucleotide sequence ID" value="NZ_JAAAUB010000002.1"/>
</dbReference>
<reference evidence="2 3" key="1">
    <citation type="journal article" date="2020" name="Curr. Microbiol.">
        <title>Tepidiphilus baoligensis sp. nov., a Novel Bacterium of the Family Hydrogenophilaceae Isolated from an Oil Reservoir.</title>
        <authorList>
            <person name="Zhang X."/>
            <person name="Wang G."/>
            <person name="Ma X."/>
            <person name="Yu J."/>
            <person name="You J."/>
            <person name="Xue Y."/>
            <person name="Ma Y."/>
        </authorList>
    </citation>
    <scope>NUCLEOTIDE SEQUENCE [LARGE SCALE GENOMIC DNA]</scope>
    <source>
        <strain evidence="2 3">B18-69</strain>
    </source>
</reference>
<organism evidence="2 3">
    <name type="scientific">Tepidiphilus baoligensis</name>
    <dbReference type="NCBI Taxonomy" id="2698687"/>
    <lineage>
        <taxon>Bacteria</taxon>
        <taxon>Pseudomonadati</taxon>
        <taxon>Pseudomonadota</taxon>
        <taxon>Hydrogenophilia</taxon>
        <taxon>Hydrogenophilales</taxon>
        <taxon>Hydrogenophilaceae</taxon>
        <taxon>Tepidiphilus</taxon>
    </lineage>
</organism>